<comment type="catalytic activity">
    <reaction evidence="9">
        <text>DNA(n) + a 2'-deoxyribonucleoside 5'-triphosphate = DNA(n+1) + diphosphate</text>
        <dbReference type="Rhea" id="RHEA:22508"/>
        <dbReference type="Rhea" id="RHEA-COMP:17339"/>
        <dbReference type="Rhea" id="RHEA-COMP:17340"/>
        <dbReference type="ChEBI" id="CHEBI:33019"/>
        <dbReference type="ChEBI" id="CHEBI:61560"/>
        <dbReference type="ChEBI" id="CHEBI:173112"/>
        <dbReference type="EC" id="2.7.7.49"/>
    </reaction>
</comment>
<comment type="caution">
    <text evidence="12">The sequence shown here is derived from an EMBL/GenBank/DDBJ whole genome shotgun (WGS) entry which is preliminary data.</text>
</comment>
<evidence type="ECO:0000256" key="3">
    <source>
        <dbReference type="ARBA" id="ARBA00022695"/>
    </source>
</evidence>
<feature type="coiled-coil region" evidence="10">
    <location>
        <begin position="60"/>
        <end position="141"/>
    </location>
</feature>
<evidence type="ECO:0000256" key="8">
    <source>
        <dbReference type="ARBA" id="ARBA00034120"/>
    </source>
</evidence>
<keyword evidence="6 12" id="KW-0695">RNA-directed DNA polymerase</keyword>
<keyword evidence="5" id="KW-0460">Magnesium</keyword>
<dbReference type="InterPro" id="IPR051083">
    <property type="entry name" value="GrpII_Intron_Splice-Mob/Def"/>
</dbReference>
<reference evidence="13 15" key="2">
    <citation type="submission" date="2018-08" db="EMBL/GenBank/DDBJ databases">
        <title>Genome of Clostridium chromiireducens C1, DSM12136.</title>
        <authorList>
            <person name="Xing M."/>
            <person name="Wei Y."/>
            <person name="Ang E.L."/>
            <person name="Zhao H."/>
            <person name="Zhang Y."/>
        </authorList>
    </citation>
    <scope>NUCLEOTIDE SEQUENCE [LARGE SCALE GENOMIC DNA]</scope>
    <source>
        <strain evidence="13 15">C1</strain>
    </source>
</reference>
<reference evidence="12 14" key="1">
    <citation type="submission" date="2017-03" db="EMBL/GenBank/DDBJ databases">
        <title>Genome sequence of Clostridium chromiireducens DSM 23318.</title>
        <authorList>
            <person name="Poehlein A."/>
            <person name="Daniel R."/>
        </authorList>
    </citation>
    <scope>NUCLEOTIDE SEQUENCE [LARGE SCALE GENOMIC DNA]</scope>
    <source>
        <strain evidence="12 14">DSM 23318</strain>
    </source>
</reference>
<dbReference type="GO" id="GO:0051607">
    <property type="term" value="P:defense response to virus"/>
    <property type="evidence" value="ECO:0007669"/>
    <property type="project" value="UniProtKB-KW"/>
</dbReference>
<evidence type="ECO:0000256" key="5">
    <source>
        <dbReference type="ARBA" id="ARBA00022842"/>
    </source>
</evidence>
<dbReference type="EMBL" id="MZGT01000011">
    <property type="protein sequence ID" value="OPJ64742.1"/>
    <property type="molecule type" value="Genomic_DNA"/>
</dbReference>
<dbReference type="STRING" id="225345.CLCHR_10950"/>
<dbReference type="RefSeq" id="WP_079438685.1">
    <property type="nucleotide sequence ID" value="NZ_MZGT01000011.1"/>
</dbReference>
<dbReference type="AlphaFoldDB" id="A0A1V4IXF0"/>
<dbReference type="InterPro" id="IPR043502">
    <property type="entry name" value="DNA/RNA_pol_sf"/>
</dbReference>
<evidence type="ECO:0000256" key="7">
    <source>
        <dbReference type="ARBA" id="ARBA00023118"/>
    </source>
</evidence>
<evidence type="ECO:0000256" key="4">
    <source>
        <dbReference type="ARBA" id="ARBA00022723"/>
    </source>
</evidence>
<dbReference type="Proteomes" id="UP000191056">
    <property type="component" value="Unassembled WGS sequence"/>
</dbReference>
<protein>
    <recommendedName>
        <fullName evidence="1">RNA-directed DNA polymerase</fullName>
        <ecNumber evidence="1">2.7.7.49</ecNumber>
    </recommendedName>
</protein>
<dbReference type="PANTHER" id="PTHR34047">
    <property type="entry name" value="NUCLEAR INTRON MATURASE 1, MITOCHONDRIAL-RELATED"/>
    <property type="match status" value="1"/>
</dbReference>
<dbReference type="EMBL" id="QXDJ01000001">
    <property type="protein sequence ID" value="RII35956.1"/>
    <property type="molecule type" value="Genomic_DNA"/>
</dbReference>
<dbReference type="OrthoDB" id="9788687at2"/>
<dbReference type="InterPro" id="IPR000123">
    <property type="entry name" value="Reverse_transcriptase_msDNA"/>
</dbReference>
<name>A0A1V4IXF0_9CLOT</name>
<evidence type="ECO:0000256" key="1">
    <source>
        <dbReference type="ARBA" id="ARBA00012493"/>
    </source>
</evidence>
<dbReference type="PROSITE" id="PS50878">
    <property type="entry name" value="RT_POL"/>
    <property type="match status" value="1"/>
</dbReference>
<dbReference type="PANTHER" id="PTHR34047:SF7">
    <property type="entry name" value="RNA-DIRECTED DNA POLYMERASE"/>
    <property type="match status" value="1"/>
</dbReference>
<keyword evidence="10" id="KW-0175">Coiled coil</keyword>
<keyword evidence="3" id="KW-0548">Nucleotidyltransferase</keyword>
<dbReference type="EC" id="2.7.7.49" evidence="1"/>
<keyword evidence="2" id="KW-0808">Transferase</keyword>
<dbReference type="GO" id="GO:0003723">
    <property type="term" value="F:RNA binding"/>
    <property type="evidence" value="ECO:0007669"/>
    <property type="project" value="InterPro"/>
</dbReference>
<evidence type="ECO:0000256" key="10">
    <source>
        <dbReference type="SAM" id="Coils"/>
    </source>
</evidence>
<organism evidence="12 14">
    <name type="scientific">Clostridium chromiireducens</name>
    <dbReference type="NCBI Taxonomy" id="225345"/>
    <lineage>
        <taxon>Bacteria</taxon>
        <taxon>Bacillati</taxon>
        <taxon>Bacillota</taxon>
        <taxon>Clostridia</taxon>
        <taxon>Eubacteriales</taxon>
        <taxon>Clostridiaceae</taxon>
        <taxon>Clostridium</taxon>
    </lineage>
</organism>
<evidence type="ECO:0000256" key="9">
    <source>
        <dbReference type="ARBA" id="ARBA00048173"/>
    </source>
</evidence>
<dbReference type="PRINTS" id="PR00866">
    <property type="entry name" value="RNADNAPOLMS"/>
</dbReference>
<evidence type="ECO:0000313" key="14">
    <source>
        <dbReference type="Proteomes" id="UP000191056"/>
    </source>
</evidence>
<feature type="domain" description="Reverse transcriptase" evidence="11">
    <location>
        <begin position="193"/>
        <end position="451"/>
    </location>
</feature>
<proteinExistence type="inferred from homology"/>
<keyword evidence="7" id="KW-0051">Antiviral defense</keyword>
<dbReference type="Pfam" id="PF00078">
    <property type="entry name" value="RVT_1"/>
    <property type="match status" value="1"/>
</dbReference>
<accession>A0A1V4IXF0</accession>
<evidence type="ECO:0000259" key="11">
    <source>
        <dbReference type="PROSITE" id="PS50878"/>
    </source>
</evidence>
<dbReference type="GO" id="GO:0046872">
    <property type="term" value="F:metal ion binding"/>
    <property type="evidence" value="ECO:0007669"/>
    <property type="project" value="UniProtKB-KW"/>
</dbReference>
<dbReference type="SUPFAM" id="SSF56672">
    <property type="entry name" value="DNA/RNA polymerases"/>
    <property type="match status" value="1"/>
</dbReference>
<keyword evidence="4" id="KW-0479">Metal-binding</keyword>
<dbReference type="GO" id="GO:0003964">
    <property type="term" value="F:RNA-directed DNA polymerase activity"/>
    <property type="evidence" value="ECO:0007669"/>
    <property type="project" value="UniProtKB-KW"/>
</dbReference>
<sequence length="526" mass="61705">MMENQETSKNKRQDYREIVNQMGKKEFTLLKMQEYGFWPKNLPTPYERQENETQEEYAHRKSLIKKYEKIIKQISDLYNEKDKINQKLRELKKRYNETWDYEKIRSDVAKAIMEESIARRKERKEKRALEKEQKSEDWKKEKERRIVFIGKGYSNSLFDKESDTERLLSLGLPIIEDDKELSELFEIEYTKLRFLAFHRDVVTLDHYHRYTIPKKKGGERNIAAPKSILKNVQRKILEKILSKIPVSHYAHGFLRGRSVVSGAKAHAIDEKHVIIEDSRISKNIDTERSAQERVPLLINIDIEDFFGTITFERVRGMFKSFGYSGYVSSLLAMLCTYCERMPIEVRGEIKYVKTSNRILPQGSPASPMITNIICGKLDKRLSGMALKNNCGYTRYADDMSFSFKQEINKQELRNFIGLTSKIVMEEGFKINHKKTHFLRNNNRQCITGIVINNHEIGVPKKWIKTLRAAIYNSKKLIKSGEKVPMSTINEISGMVSWIKSVNEERYVNIIEEGTNLIKELTYTPYS</sequence>
<keyword evidence="14" id="KW-1185">Reference proteome</keyword>
<dbReference type="InterPro" id="IPR000477">
    <property type="entry name" value="RT_dom"/>
</dbReference>
<gene>
    <name evidence="12" type="ORF">CLCHR_10950</name>
    <name evidence="13" type="ORF">D2A34_00885</name>
</gene>
<comment type="similarity">
    <text evidence="8">Belongs to the bacterial reverse transcriptase family.</text>
</comment>
<dbReference type="Proteomes" id="UP000265930">
    <property type="component" value="Unassembled WGS sequence"/>
</dbReference>
<evidence type="ECO:0000313" key="15">
    <source>
        <dbReference type="Proteomes" id="UP000265930"/>
    </source>
</evidence>
<evidence type="ECO:0000256" key="2">
    <source>
        <dbReference type="ARBA" id="ARBA00022679"/>
    </source>
</evidence>
<evidence type="ECO:0000313" key="13">
    <source>
        <dbReference type="EMBL" id="RII35956.1"/>
    </source>
</evidence>
<evidence type="ECO:0000256" key="6">
    <source>
        <dbReference type="ARBA" id="ARBA00022918"/>
    </source>
</evidence>
<dbReference type="CDD" id="cd03487">
    <property type="entry name" value="RT_Bac_retron_II"/>
    <property type="match status" value="1"/>
</dbReference>
<evidence type="ECO:0000313" key="12">
    <source>
        <dbReference type="EMBL" id="OPJ64742.1"/>
    </source>
</evidence>